<name>A0A485KJJ1_9STRA</name>
<feature type="transmembrane region" description="Helical" evidence="1">
    <location>
        <begin position="429"/>
        <end position="449"/>
    </location>
</feature>
<feature type="transmembrane region" description="Helical" evidence="1">
    <location>
        <begin position="402"/>
        <end position="423"/>
    </location>
</feature>
<feature type="transmembrane region" description="Helical" evidence="1">
    <location>
        <begin position="112"/>
        <end position="132"/>
    </location>
</feature>
<sequence>MLRRIVDYYTIVVPMKSTAEVDADQWILTLSFDGGATYYSLEGVRFHRWWLVLASCVAHLAAGSLPAFHSLQDPLDIYLDHAHATIERQSYLWLGISTALVGPWIERHGPRTGMALGTLLVAVGYLVSHFAIRAASPTLVVFGLGGCSGAGFGFVLISSTAAVLKWFPDLRGVVTGLGLSSFVLGHVGWSYVYKTTFHDMNNMPQLFWTTGGLFASIKAIADWLTLSFVCSLGLALVPTLALATLVMRSPPPTFVIHGLNMHGVAAADAPDATLVHVDFHQVGLTLVNDDVVAHMNDDGARPMDKNQEYATAQSLLQCLASTDFVIFSVAVVAGFVPAMLLLSNAHVLAIVHLVTGKDPTMETRSLLDTHHLVVMAAGSLLLPLLSDVCVCCATRPVLVRKIGFLILLVSQLVVVARLPTLLMADGLRWSFLVLVFCSGGALALAPSFLTDLFGVFHVGTMYGLVLTAWAFGPVVVTSVAPTPASLQAQLASMVVLLACGVVAIILVRTDAKDRFYRGYQVTLCGNVVVQCAACGSHPPLPRASVDKTRTDQDHLDVTILDRPEHPASHFALWQVRHDPTTGLSPSTTH</sequence>
<dbReference type="PANTHER" id="PTHR11360">
    <property type="entry name" value="MONOCARBOXYLATE TRANSPORTER"/>
    <property type="match status" value="1"/>
</dbReference>
<keyword evidence="4" id="KW-1185">Reference proteome</keyword>
<keyword evidence="1" id="KW-0472">Membrane</keyword>
<feature type="transmembrane region" description="Helical" evidence="1">
    <location>
        <begin position="223"/>
        <end position="246"/>
    </location>
</feature>
<dbReference type="Proteomes" id="UP000332933">
    <property type="component" value="Unassembled WGS sequence"/>
</dbReference>
<evidence type="ECO:0000313" key="4">
    <source>
        <dbReference type="Proteomes" id="UP000332933"/>
    </source>
</evidence>
<reference evidence="3 4" key="1">
    <citation type="submission" date="2019-03" db="EMBL/GenBank/DDBJ databases">
        <authorList>
            <person name="Gaulin E."/>
            <person name="Dumas B."/>
        </authorList>
    </citation>
    <scope>NUCLEOTIDE SEQUENCE [LARGE SCALE GENOMIC DNA]</scope>
    <source>
        <strain evidence="3">CBS 568.67</strain>
    </source>
</reference>
<dbReference type="Gene3D" id="1.20.1250.20">
    <property type="entry name" value="MFS general substrate transporter like domains"/>
    <property type="match status" value="1"/>
</dbReference>
<feature type="transmembrane region" description="Helical" evidence="1">
    <location>
        <begin position="138"/>
        <end position="158"/>
    </location>
</feature>
<feature type="transmembrane region" description="Helical" evidence="1">
    <location>
        <begin position="170"/>
        <end position="192"/>
    </location>
</feature>
<keyword evidence="1" id="KW-0812">Transmembrane</keyword>
<feature type="transmembrane region" description="Helical" evidence="1">
    <location>
        <begin position="486"/>
        <end position="507"/>
    </location>
</feature>
<feature type="transmembrane region" description="Helical" evidence="1">
    <location>
        <begin position="49"/>
        <end position="68"/>
    </location>
</feature>
<dbReference type="InterPro" id="IPR036259">
    <property type="entry name" value="MFS_trans_sf"/>
</dbReference>
<proteinExistence type="predicted"/>
<feature type="transmembrane region" description="Helical" evidence="1">
    <location>
        <begin position="324"/>
        <end position="351"/>
    </location>
</feature>
<dbReference type="EMBL" id="CAADRA010005113">
    <property type="protein sequence ID" value="VFT85031.1"/>
    <property type="molecule type" value="Genomic_DNA"/>
</dbReference>
<reference evidence="2" key="2">
    <citation type="submission" date="2019-06" db="EMBL/GenBank/DDBJ databases">
        <title>Genomics analysis of Aphanomyces spp. identifies a new class of oomycete effector associated with host adaptation.</title>
        <authorList>
            <person name="Gaulin E."/>
        </authorList>
    </citation>
    <scope>NUCLEOTIDE SEQUENCE</scope>
    <source>
        <strain evidence="2">CBS 578.67</strain>
    </source>
</reference>
<evidence type="ECO:0000313" key="2">
    <source>
        <dbReference type="EMBL" id="KAF0701361.1"/>
    </source>
</evidence>
<feature type="transmembrane region" description="Helical" evidence="1">
    <location>
        <begin position="461"/>
        <end position="480"/>
    </location>
</feature>
<evidence type="ECO:0000256" key="1">
    <source>
        <dbReference type="SAM" id="Phobius"/>
    </source>
</evidence>
<dbReference type="EMBL" id="VJMH01005092">
    <property type="protein sequence ID" value="KAF0701361.1"/>
    <property type="molecule type" value="Genomic_DNA"/>
</dbReference>
<keyword evidence="1" id="KW-1133">Transmembrane helix</keyword>
<gene>
    <name evidence="3" type="primary">Aste57867_8142</name>
    <name evidence="2" type="ORF">As57867_008112</name>
    <name evidence="3" type="ORF">ASTE57867_8142</name>
</gene>
<protein>
    <submittedName>
        <fullName evidence="3">Aste57867_8142 protein</fullName>
    </submittedName>
</protein>
<dbReference type="PANTHER" id="PTHR11360:SF317">
    <property type="entry name" value="MAJOR FACILITATOR SUPERFAMILY (MFS) PROFILE DOMAIN-CONTAINING PROTEIN-RELATED"/>
    <property type="match status" value="1"/>
</dbReference>
<dbReference type="OrthoDB" id="410267at2759"/>
<organism evidence="3 4">
    <name type="scientific">Aphanomyces stellatus</name>
    <dbReference type="NCBI Taxonomy" id="120398"/>
    <lineage>
        <taxon>Eukaryota</taxon>
        <taxon>Sar</taxon>
        <taxon>Stramenopiles</taxon>
        <taxon>Oomycota</taxon>
        <taxon>Saprolegniomycetes</taxon>
        <taxon>Saprolegniales</taxon>
        <taxon>Verrucalvaceae</taxon>
        <taxon>Aphanomyces</taxon>
    </lineage>
</organism>
<dbReference type="AlphaFoldDB" id="A0A485KJJ1"/>
<accession>A0A485KJJ1</accession>
<dbReference type="SUPFAM" id="SSF103473">
    <property type="entry name" value="MFS general substrate transporter"/>
    <property type="match status" value="1"/>
</dbReference>
<dbReference type="InterPro" id="IPR050327">
    <property type="entry name" value="Proton-linked_MCT"/>
</dbReference>
<evidence type="ECO:0000313" key="3">
    <source>
        <dbReference type="EMBL" id="VFT85031.1"/>
    </source>
</evidence>